<dbReference type="Pfam" id="PF13472">
    <property type="entry name" value="Lipase_GDSL_2"/>
    <property type="match status" value="1"/>
</dbReference>
<dbReference type="CDD" id="cd01838">
    <property type="entry name" value="Isoamyl_acetate_hydrolase_like"/>
    <property type="match status" value="1"/>
</dbReference>
<dbReference type="InterPro" id="IPR036514">
    <property type="entry name" value="SGNH_hydro_sf"/>
</dbReference>
<accession>A0A7S1NIF2</accession>
<reference evidence="3" key="1">
    <citation type="submission" date="2021-01" db="EMBL/GenBank/DDBJ databases">
        <authorList>
            <person name="Corre E."/>
            <person name="Pelletier E."/>
            <person name="Niang G."/>
            <person name="Scheremetjew M."/>
            <person name="Finn R."/>
            <person name="Kale V."/>
            <person name="Holt S."/>
            <person name="Cochrane G."/>
            <person name="Meng A."/>
            <person name="Brown T."/>
            <person name="Cohen L."/>
        </authorList>
    </citation>
    <scope>NUCLEOTIDE SEQUENCE</scope>
    <source>
        <strain evidence="3">NIES-381</strain>
    </source>
</reference>
<feature type="region of interest" description="Disordered" evidence="1">
    <location>
        <begin position="1"/>
        <end position="27"/>
    </location>
</feature>
<dbReference type="InterPro" id="IPR013830">
    <property type="entry name" value="SGNH_hydro"/>
</dbReference>
<dbReference type="PANTHER" id="PTHR14209">
    <property type="entry name" value="ISOAMYL ACETATE-HYDROLYZING ESTERASE 1"/>
    <property type="match status" value="1"/>
</dbReference>
<feature type="domain" description="SGNH hydrolase-type esterase" evidence="2">
    <location>
        <begin position="34"/>
        <end position="217"/>
    </location>
</feature>
<dbReference type="EMBL" id="HBGA01088201">
    <property type="protein sequence ID" value="CAD9021863.1"/>
    <property type="molecule type" value="Transcribed_RNA"/>
</dbReference>
<dbReference type="PANTHER" id="PTHR14209:SF19">
    <property type="entry name" value="ISOAMYL ACETATE-HYDROLYZING ESTERASE 1 HOMOLOG"/>
    <property type="match status" value="1"/>
</dbReference>
<name>A0A7S1NIF2_9EUGL</name>
<dbReference type="InterPro" id="IPR045136">
    <property type="entry name" value="Iah1-like"/>
</dbReference>
<proteinExistence type="predicted"/>
<evidence type="ECO:0000313" key="3">
    <source>
        <dbReference type="EMBL" id="CAD9021863.1"/>
    </source>
</evidence>
<evidence type="ECO:0000259" key="2">
    <source>
        <dbReference type="Pfam" id="PF13472"/>
    </source>
</evidence>
<dbReference type="Gene3D" id="3.40.50.1110">
    <property type="entry name" value="SGNH hydrolase"/>
    <property type="match status" value="1"/>
</dbReference>
<dbReference type="SUPFAM" id="SSF52266">
    <property type="entry name" value="SGNH hydrolase"/>
    <property type="match status" value="1"/>
</dbReference>
<sequence>MTESSPSPDGVGRTLTRNKEGKATSTSHRPSFLLLGDSITQFGARHDPVGWSMLLASKYTGERKADILNEGFSGYNTRWVLRILPHILKDVPQNQVLLVTVMLGANDATAPDHYQHVPLDEYGDNLRAIVEQLRQTLPNAIVIILSPPPLDFDAHNSGRDPNDKDGRSLENVQKYAARAMKVAQDAQVLSLDICTLMHAEPNWKEMLCDGLHLASSGNGFLHDQLMQLITAKTPHLTVEALPLHLPHHTEAGQFDFGTL</sequence>
<organism evidence="3">
    <name type="scientific">Eutreptiella gymnastica</name>
    <dbReference type="NCBI Taxonomy" id="73025"/>
    <lineage>
        <taxon>Eukaryota</taxon>
        <taxon>Discoba</taxon>
        <taxon>Euglenozoa</taxon>
        <taxon>Euglenida</taxon>
        <taxon>Spirocuta</taxon>
        <taxon>Euglenophyceae</taxon>
        <taxon>Eutreptiales</taxon>
        <taxon>Eutreptiaceae</taxon>
        <taxon>Eutreptiella</taxon>
    </lineage>
</organism>
<gene>
    <name evidence="3" type="ORF">EGYM00392_LOCUS32984</name>
</gene>
<protein>
    <recommendedName>
        <fullName evidence="2">SGNH hydrolase-type esterase domain-containing protein</fullName>
    </recommendedName>
</protein>
<evidence type="ECO:0000256" key="1">
    <source>
        <dbReference type="SAM" id="MobiDB-lite"/>
    </source>
</evidence>
<dbReference type="AlphaFoldDB" id="A0A7S1NIF2"/>